<reference evidence="2" key="1">
    <citation type="submission" date="2022-11" db="UniProtKB">
        <authorList>
            <consortium name="WormBaseParasite"/>
        </authorList>
    </citation>
    <scope>IDENTIFICATION</scope>
</reference>
<name>A0AC34GSH2_9BILA</name>
<dbReference type="WBParaSite" id="ES5_v2.g7635.t1">
    <property type="protein sequence ID" value="ES5_v2.g7635.t1"/>
    <property type="gene ID" value="ES5_v2.g7635"/>
</dbReference>
<evidence type="ECO:0000313" key="2">
    <source>
        <dbReference type="WBParaSite" id="ES5_v2.g7635.t1"/>
    </source>
</evidence>
<accession>A0AC34GSH2</accession>
<proteinExistence type="predicted"/>
<evidence type="ECO:0000313" key="1">
    <source>
        <dbReference type="Proteomes" id="UP000887579"/>
    </source>
</evidence>
<organism evidence="1 2">
    <name type="scientific">Panagrolaimus sp. ES5</name>
    <dbReference type="NCBI Taxonomy" id="591445"/>
    <lineage>
        <taxon>Eukaryota</taxon>
        <taxon>Metazoa</taxon>
        <taxon>Ecdysozoa</taxon>
        <taxon>Nematoda</taxon>
        <taxon>Chromadorea</taxon>
        <taxon>Rhabditida</taxon>
        <taxon>Tylenchina</taxon>
        <taxon>Panagrolaimomorpha</taxon>
        <taxon>Panagrolaimoidea</taxon>
        <taxon>Panagrolaimidae</taxon>
        <taxon>Panagrolaimus</taxon>
    </lineage>
</organism>
<sequence>MVRGSLTRSSTSSAPPQTSSSFATFDDEENFIMGVLISMHEEILGSTASSGPAVDAKNKVWNLISDRLCNKIGGIYRSDEQVKARWRSMRSAYSFKIEKPRHIAELFYKKFQSTSHRVRASDVTVVGIKFPQWLNNLTKNDSIFKSKPQNSSQQQQLQVVAVPTTTSSKRVSMKRASPTVDNEEEEEDEVPERKRTRPIRTCSTVPKLVSQYPPSELSTVRGNRSYKQERRKSPSPDSVSPTSAVAQEELNSVTESGTNSPLQPSVFWEETEYETRRRREEELHQAKLSLLRSQTHEADAKTQLTKLQIKALINCGTTAASTLPPPPASSSCNIVDDEVETPLEITSLQTLLDLEISNQTAKI</sequence>
<dbReference type="Proteomes" id="UP000887579">
    <property type="component" value="Unplaced"/>
</dbReference>
<protein>
    <submittedName>
        <fullName evidence="2">Regulatory protein zeste</fullName>
    </submittedName>
</protein>